<dbReference type="InterPro" id="IPR005829">
    <property type="entry name" value="Sugar_transporter_CS"/>
</dbReference>
<protein>
    <recommendedName>
        <fullName evidence="8">Major facilitator superfamily (MFS) profile domain-containing protein</fullName>
    </recommendedName>
</protein>
<dbReference type="InterPro" id="IPR053160">
    <property type="entry name" value="MFS_DHA3_Transporter"/>
</dbReference>
<dbReference type="GO" id="GO:0016020">
    <property type="term" value="C:membrane"/>
    <property type="evidence" value="ECO:0007669"/>
    <property type="project" value="UniProtKB-SubCell"/>
</dbReference>
<feature type="transmembrane region" description="Helical" evidence="5">
    <location>
        <begin position="17"/>
        <end position="38"/>
    </location>
</feature>
<feature type="transmembrane region" description="Helical" evidence="5">
    <location>
        <begin position="79"/>
        <end position="97"/>
    </location>
</feature>
<feature type="transmembrane region" description="Helical" evidence="5">
    <location>
        <begin position="355"/>
        <end position="375"/>
    </location>
</feature>
<gene>
    <name evidence="6" type="ORF">PPN31114_02083</name>
</gene>
<comment type="subcellular location">
    <subcellularLocation>
        <location evidence="1">Membrane</location>
        <topology evidence="1">Multi-pass membrane protein</topology>
    </subcellularLocation>
</comment>
<dbReference type="Gene3D" id="1.20.1250.20">
    <property type="entry name" value="MFS general substrate transporter like domains"/>
    <property type="match status" value="1"/>
</dbReference>
<dbReference type="AlphaFoldDB" id="A0A5E4UJN9"/>
<dbReference type="EMBL" id="CABPSK010000002">
    <property type="protein sequence ID" value="VVE00251.1"/>
    <property type="molecule type" value="Genomic_DNA"/>
</dbReference>
<dbReference type="GO" id="GO:0022857">
    <property type="term" value="F:transmembrane transporter activity"/>
    <property type="evidence" value="ECO:0007669"/>
    <property type="project" value="InterPro"/>
</dbReference>
<name>A0A5E4UJN9_9BURK</name>
<dbReference type="InterPro" id="IPR011701">
    <property type="entry name" value="MFS"/>
</dbReference>
<keyword evidence="4 5" id="KW-0472">Membrane</keyword>
<dbReference type="InterPro" id="IPR036259">
    <property type="entry name" value="MFS_trans_sf"/>
</dbReference>
<evidence type="ECO:0000313" key="6">
    <source>
        <dbReference type="EMBL" id="VVE00251.1"/>
    </source>
</evidence>
<feature type="transmembrane region" description="Helical" evidence="5">
    <location>
        <begin position="138"/>
        <end position="162"/>
    </location>
</feature>
<evidence type="ECO:0000256" key="4">
    <source>
        <dbReference type="ARBA" id="ARBA00023136"/>
    </source>
</evidence>
<feature type="transmembrane region" description="Helical" evidence="5">
    <location>
        <begin position="259"/>
        <end position="278"/>
    </location>
</feature>
<accession>A0A5E4UJN9</accession>
<keyword evidence="3 5" id="KW-1133">Transmembrane helix</keyword>
<evidence type="ECO:0000256" key="2">
    <source>
        <dbReference type="ARBA" id="ARBA00022692"/>
    </source>
</evidence>
<evidence type="ECO:0000313" key="7">
    <source>
        <dbReference type="Proteomes" id="UP000366945"/>
    </source>
</evidence>
<dbReference type="PANTHER" id="PTHR23530">
    <property type="entry name" value="TRANSPORT PROTEIN-RELATED"/>
    <property type="match status" value="1"/>
</dbReference>
<evidence type="ECO:0000256" key="3">
    <source>
        <dbReference type="ARBA" id="ARBA00022989"/>
    </source>
</evidence>
<sequence length="417" mass="44534">MKGDVSLSKDLRLWRRLALTQALLGPEIFSMAILVIFFVEYAGFSFSVFSTFTASLFVLNWLLEVPAGACADRFGRKKCLIAGNTIYVGAIVLLVVANNHLSLAFVALMYAVGSCLASGTFQATMYEAFAARQATPQFHAVMAEATGLGLWGAALAATVGGWLAGYSLALPLLLDAAALALLTLYLLLRMPSATHRELSAPAEPSLSIRNVLASAWRITLTSPTLCVLFAGLAITFACVRASFNAYQPLMLDTGIPVKYFGAAFCGLVLLGGGVAKLFSKLPKPWLDRGYPELVVIAVFIAGLLPFALMETSPILLLLSVAAHQLVRGIFPSYYSYRINREIPSGTPARTTVLSIANLIRALLTALAVFGIGALAENVDLTTAYRLINTLAIAALIVLVTLSHRSRDNVGTSHPSDN</sequence>
<keyword evidence="7" id="KW-1185">Reference proteome</keyword>
<feature type="transmembrane region" description="Helical" evidence="5">
    <location>
        <begin position="168"/>
        <end position="188"/>
    </location>
</feature>
<organism evidence="6 7">
    <name type="scientific">Pandoraea pneumonica</name>
    <dbReference type="NCBI Taxonomy" id="2508299"/>
    <lineage>
        <taxon>Bacteria</taxon>
        <taxon>Pseudomonadati</taxon>
        <taxon>Pseudomonadota</taxon>
        <taxon>Betaproteobacteria</taxon>
        <taxon>Burkholderiales</taxon>
        <taxon>Burkholderiaceae</taxon>
        <taxon>Pandoraea</taxon>
    </lineage>
</organism>
<proteinExistence type="predicted"/>
<evidence type="ECO:0008006" key="8">
    <source>
        <dbReference type="Google" id="ProtNLM"/>
    </source>
</evidence>
<feature type="transmembrane region" description="Helical" evidence="5">
    <location>
        <begin position="314"/>
        <end position="334"/>
    </location>
</feature>
<feature type="transmembrane region" description="Helical" evidence="5">
    <location>
        <begin position="290"/>
        <end position="308"/>
    </location>
</feature>
<dbReference type="PROSITE" id="PS00216">
    <property type="entry name" value="SUGAR_TRANSPORT_1"/>
    <property type="match status" value="1"/>
</dbReference>
<feature type="transmembrane region" description="Helical" evidence="5">
    <location>
        <begin position="103"/>
        <end position="126"/>
    </location>
</feature>
<reference evidence="6 7" key="1">
    <citation type="submission" date="2019-08" db="EMBL/GenBank/DDBJ databases">
        <authorList>
            <person name="Peeters C."/>
        </authorList>
    </citation>
    <scope>NUCLEOTIDE SEQUENCE [LARGE SCALE GENOMIC DNA]</scope>
    <source>
        <strain evidence="6 7">LMG 31114</strain>
    </source>
</reference>
<feature type="transmembrane region" description="Helical" evidence="5">
    <location>
        <begin position="225"/>
        <end position="247"/>
    </location>
</feature>
<dbReference type="PANTHER" id="PTHR23530:SF1">
    <property type="entry name" value="PERMEASE, MAJOR FACILITATOR SUPERFAMILY-RELATED"/>
    <property type="match status" value="1"/>
</dbReference>
<feature type="transmembrane region" description="Helical" evidence="5">
    <location>
        <begin position="44"/>
        <end position="63"/>
    </location>
</feature>
<evidence type="ECO:0000256" key="5">
    <source>
        <dbReference type="SAM" id="Phobius"/>
    </source>
</evidence>
<dbReference type="Proteomes" id="UP000366945">
    <property type="component" value="Unassembled WGS sequence"/>
</dbReference>
<feature type="transmembrane region" description="Helical" evidence="5">
    <location>
        <begin position="381"/>
        <end position="401"/>
    </location>
</feature>
<evidence type="ECO:0000256" key="1">
    <source>
        <dbReference type="ARBA" id="ARBA00004141"/>
    </source>
</evidence>
<keyword evidence="2 5" id="KW-0812">Transmembrane</keyword>
<dbReference type="Pfam" id="PF07690">
    <property type="entry name" value="MFS_1"/>
    <property type="match status" value="1"/>
</dbReference>
<dbReference type="SUPFAM" id="SSF103473">
    <property type="entry name" value="MFS general substrate transporter"/>
    <property type="match status" value="1"/>
</dbReference>